<protein>
    <submittedName>
        <fullName evidence="7">FGGY-family carbohydrate kinase</fullName>
    </submittedName>
</protein>
<comment type="similarity">
    <text evidence="1">Belongs to the heat shock protein 70 family.</text>
</comment>
<dbReference type="GO" id="GO:0005997">
    <property type="term" value="P:xylulose metabolic process"/>
    <property type="evidence" value="ECO:0007669"/>
    <property type="project" value="TreeGrafter"/>
</dbReference>
<dbReference type="PIRSF" id="PIRSF000538">
    <property type="entry name" value="GlpK"/>
    <property type="match status" value="1"/>
</dbReference>
<dbReference type="OrthoDB" id="9805576at2"/>
<dbReference type="InterPro" id="IPR018181">
    <property type="entry name" value="Heat_shock_70_CS"/>
</dbReference>
<sequence>MTAAFSIGIDLGTSGCRAVVLDAAGNRLGAARVPLAAPVRRQDGGVEQDPHLWLEATLQVLQQVAPHTHGLGPGRLCVDATSATLLLSRPDGIPLGPALMYNDARAIQQARRIDEVAAPASAARGPGSSLAKLLYLAQRHSAEGHWPRAPVLALHQADWISARLMEQPDALDLPDRHAGACGHSDWNNALKLGFDLNTETWPGWVRGLVPSGVQLPRVHPPGSPLGRIHRRIIDQTGLPHDLTVCAGTTDSTAAVIAAGAGQVGDAVTSLGSTLVLKILGDRPIAAPEFGVYSHRLGRHWVAGGASNSGGAVLRHYFADERIQALSARIDPDTASGLDYYPLTAAGERFPFADPHRAPRLAPRPPDDARFLQGLLEGIARIEQMGYQRLAELGAPMPRRILTTGGGARNHTWLRMRQRLLGVPVVVATEQDAAVGAALLALRGQP</sequence>
<reference evidence="7 8" key="1">
    <citation type="submission" date="2019-09" db="EMBL/GenBank/DDBJ databases">
        <title>Whole-genome sequence of the purple sulfur bacterium Thiohalocapsa marina DSM 19078.</title>
        <authorList>
            <person name="Kyndt J.A."/>
            <person name="Meyer T.E."/>
        </authorList>
    </citation>
    <scope>NUCLEOTIDE SEQUENCE [LARGE SCALE GENOMIC DNA]</scope>
    <source>
        <strain evidence="7 8">DSM 19078</strain>
    </source>
</reference>
<accession>A0A5M8FKU5</accession>
<proteinExistence type="inferred from homology"/>
<organism evidence="7 8">
    <name type="scientific">Thiohalocapsa marina</name>
    <dbReference type="NCBI Taxonomy" id="424902"/>
    <lineage>
        <taxon>Bacteria</taxon>
        <taxon>Pseudomonadati</taxon>
        <taxon>Pseudomonadota</taxon>
        <taxon>Gammaproteobacteria</taxon>
        <taxon>Chromatiales</taxon>
        <taxon>Chromatiaceae</taxon>
        <taxon>Thiohalocapsa</taxon>
    </lineage>
</organism>
<evidence type="ECO:0000256" key="2">
    <source>
        <dbReference type="ARBA" id="ARBA00009156"/>
    </source>
</evidence>
<comment type="caution">
    <text evidence="7">The sequence shown here is derived from an EMBL/GenBank/DDBJ whole genome shotgun (WGS) entry which is preliminary data.</text>
</comment>
<dbReference type="SUPFAM" id="SSF53067">
    <property type="entry name" value="Actin-like ATPase domain"/>
    <property type="match status" value="2"/>
</dbReference>
<comment type="similarity">
    <text evidence="2">Belongs to the FGGY kinase family.</text>
</comment>
<keyword evidence="3" id="KW-0808">Transferase</keyword>
<dbReference type="Gene3D" id="3.30.420.40">
    <property type="match status" value="2"/>
</dbReference>
<feature type="domain" description="Carbohydrate kinase FGGY N-terminal" evidence="5">
    <location>
        <begin position="7"/>
        <end position="256"/>
    </location>
</feature>
<evidence type="ECO:0000259" key="6">
    <source>
        <dbReference type="Pfam" id="PF02782"/>
    </source>
</evidence>
<dbReference type="Pfam" id="PF00370">
    <property type="entry name" value="FGGY_N"/>
    <property type="match status" value="1"/>
</dbReference>
<dbReference type="InterPro" id="IPR000577">
    <property type="entry name" value="Carb_kinase_FGGY"/>
</dbReference>
<dbReference type="PANTHER" id="PTHR10196">
    <property type="entry name" value="SUGAR KINASE"/>
    <property type="match status" value="1"/>
</dbReference>
<gene>
    <name evidence="7" type="ORF">F2Q65_12355</name>
</gene>
<evidence type="ECO:0000313" key="7">
    <source>
        <dbReference type="EMBL" id="KAA6184366.1"/>
    </source>
</evidence>
<dbReference type="CDD" id="cd07783">
    <property type="entry name" value="ASKHA_NBD_FGGY_SePSK_AtXK1-like"/>
    <property type="match status" value="1"/>
</dbReference>
<dbReference type="GO" id="GO:0019150">
    <property type="term" value="F:D-ribulokinase activity"/>
    <property type="evidence" value="ECO:0007669"/>
    <property type="project" value="TreeGrafter"/>
</dbReference>
<evidence type="ECO:0000313" key="8">
    <source>
        <dbReference type="Proteomes" id="UP000322981"/>
    </source>
</evidence>
<dbReference type="PANTHER" id="PTHR10196:SF80">
    <property type="entry name" value="D-RIBULOSE KINASE"/>
    <property type="match status" value="1"/>
</dbReference>
<dbReference type="RefSeq" id="WP_150093724.1">
    <property type="nucleotide sequence ID" value="NZ_JBFUOH010000116.1"/>
</dbReference>
<name>A0A5M8FKU5_9GAMM</name>
<dbReference type="EMBL" id="VWXX01000020">
    <property type="protein sequence ID" value="KAA6184366.1"/>
    <property type="molecule type" value="Genomic_DNA"/>
</dbReference>
<dbReference type="GO" id="GO:0005829">
    <property type="term" value="C:cytosol"/>
    <property type="evidence" value="ECO:0007669"/>
    <property type="project" value="TreeGrafter"/>
</dbReference>
<feature type="domain" description="Carbohydrate kinase FGGY C-terminal" evidence="6">
    <location>
        <begin position="267"/>
        <end position="441"/>
    </location>
</feature>
<keyword evidence="4 7" id="KW-0418">Kinase</keyword>
<evidence type="ECO:0000256" key="3">
    <source>
        <dbReference type="ARBA" id="ARBA00022679"/>
    </source>
</evidence>
<dbReference type="AlphaFoldDB" id="A0A5M8FKU5"/>
<evidence type="ECO:0000256" key="1">
    <source>
        <dbReference type="ARBA" id="ARBA00007381"/>
    </source>
</evidence>
<dbReference type="InterPro" id="IPR018485">
    <property type="entry name" value="FGGY_C"/>
</dbReference>
<evidence type="ECO:0000256" key="4">
    <source>
        <dbReference type="ARBA" id="ARBA00022777"/>
    </source>
</evidence>
<keyword evidence="8" id="KW-1185">Reference proteome</keyword>
<dbReference type="PROSITE" id="PS00297">
    <property type="entry name" value="HSP70_1"/>
    <property type="match status" value="1"/>
</dbReference>
<dbReference type="Proteomes" id="UP000322981">
    <property type="component" value="Unassembled WGS sequence"/>
</dbReference>
<dbReference type="InterPro" id="IPR043129">
    <property type="entry name" value="ATPase_NBD"/>
</dbReference>
<dbReference type="InterPro" id="IPR018484">
    <property type="entry name" value="FGGY_N"/>
</dbReference>
<dbReference type="Pfam" id="PF02782">
    <property type="entry name" value="FGGY_C"/>
    <property type="match status" value="1"/>
</dbReference>
<dbReference type="GO" id="GO:0004856">
    <property type="term" value="F:D-xylulokinase activity"/>
    <property type="evidence" value="ECO:0007669"/>
    <property type="project" value="TreeGrafter"/>
</dbReference>
<evidence type="ECO:0000259" key="5">
    <source>
        <dbReference type="Pfam" id="PF00370"/>
    </source>
</evidence>